<keyword evidence="4" id="KW-0547">Nucleotide-binding</keyword>
<keyword evidence="15" id="KW-1185">Reference proteome</keyword>
<dbReference type="Gene3D" id="1.10.10.10">
    <property type="entry name" value="Winged helix-like DNA-binding domain superfamily/Winged helix DNA-binding domain"/>
    <property type="match status" value="1"/>
</dbReference>
<dbReference type="GO" id="GO:0016787">
    <property type="term" value="F:hydrolase activity"/>
    <property type="evidence" value="ECO:0007669"/>
    <property type="project" value="UniProtKB-KW"/>
</dbReference>
<keyword evidence="11" id="KW-0143">Chaperone</keyword>
<keyword evidence="3" id="KW-0812">Transmembrane</keyword>
<evidence type="ECO:0000256" key="1">
    <source>
        <dbReference type="ARBA" id="ARBA00004141"/>
    </source>
</evidence>
<protein>
    <recommendedName>
        <fullName evidence="16">Helicase C-terminal domain-containing protein</fullName>
    </recommendedName>
</protein>
<dbReference type="PANTHER" id="PTHR24075:SF6">
    <property type="entry name" value="ACTIVATING SIGNAL COINTEGRATOR 1 COMPLEX SUBUNIT 3"/>
    <property type="match status" value="1"/>
</dbReference>
<evidence type="ECO:0000256" key="9">
    <source>
        <dbReference type="ARBA" id="ARBA00022989"/>
    </source>
</evidence>
<evidence type="ECO:0000256" key="3">
    <source>
        <dbReference type="ARBA" id="ARBA00022692"/>
    </source>
</evidence>
<dbReference type="InterPro" id="IPR014756">
    <property type="entry name" value="Ig_E-set"/>
</dbReference>
<evidence type="ECO:0000256" key="10">
    <source>
        <dbReference type="ARBA" id="ARBA00023136"/>
    </source>
</evidence>
<evidence type="ECO:0000256" key="5">
    <source>
        <dbReference type="ARBA" id="ARBA00022801"/>
    </source>
</evidence>
<evidence type="ECO:0000313" key="14">
    <source>
        <dbReference type="EMBL" id="KAL1394374.1"/>
    </source>
</evidence>
<dbReference type="SUPFAM" id="SSF81296">
    <property type="entry name" value="E set domains"/>
    <property type="match status" value="1"/>
</dbReference>
<keyword evidence="8" id="KW-0067">ATP-binding</keyword>
<accession>A0ABD1D449</accession>
<dbReference type="InterPro" id="IPR004179">
    <property type="entry name" value="Sec63-dom"/>
</dbReference>
<dbReference type="InterPro" id="IPR057842">
    <property type="entry name" value="WH_MER3"/>
</dbReference>
<dbReference type="InterPro" id="IPR036388">
    <property type="entry name" value="WH-like_DNA-bd_sf"/>
</dbReference>
<keyword evidence="5" id="KW-0378">Hydrolase</keyword>
<dbReference type="CDD" id="cd18795">
    <property type="entry name" value="SF2_C_Ski2"/>
    <property type="match status" value="1"/>
</dbReference>
<gene>
    <name evidence="14" type="ORF">pipiens_012000</name>
</gene>
<dbReference type="Pfam" id="PF23445">
    <property type="entry name" value="WHD_SNRNP200"/>
    <property type="match status" value="1"/>
</dbReference>
<dbReference type="SMART" id="SM00973">
    <property type="entry name" value="Sec63"/>
    <property type="match status" value="1"/>
</dbReference>
<dbReference type="PANTHER" id="PTHR24075">
    <property type="entry name" value="SEC63 DOMAIN-CONTAINING"/>
    <property type="match status" value="1"/>
</dbReference>
<evidence type="ECO:0000256" key="8">
    <source>
        <dbReference type="ARBA" id="ARBA00022840"/>
    </source>
</evidence>
<dbReference type="FunFam" id="2.60.40.150:FF:000272">
    <property type="entry name" value="Putative RNA helicase"/>
    <property type="match status" value="1"/>
</dbReference>
<evidence type="ECO:0000256" key="11">
    <source>
        <dbReference type="ARBA" id="ARBA00023186"/>
    </source>
</evidence>
<reference evidence="14 15" key="1">
    <citation type="submission" date="2024-05" db="EMBL/GenBank/DDBJ databases">
        <title>Culex pipiens pipiens assembly and annotation.</title>
        <authorList>
            <person name="Alout H."/>
            <person name="Durand T."/>
        </authorList>
    </citation>
    <scope>NUCLEOTIDE SEQUENCE [LARGE SCALE GENOMIC DNA]</scope>
    <source>
        <strain evidence="14">HA-2024</strain>
        <tissue evidence="14">Whole body</tissue>
    </source>
</reference>
<dbReference type="GO" id="GO:0004386">
    <property type="term" value="F:helicase activity"/>
    <property type="evidence" value="ECO:0007669"/>
    <property type="project" value="UniProtKB-KW"/>
</dbReference>
<dbReference type="InterPro" id="IPR027417">
    <property type="entry name" value="P-loop_NTPase"/>
</dbReference>
<dbReference type="InterPro" id="IPR001650">
    <property type="entry name" value="Helicase_C-like"/>
</dbReference>
<dbReference type="FunFam" id="1.10.3380.10:FF:000002">
    <property type="entry name" value="Activating signal cointegrator 1 complex subunit 3"/>
    <property type="match status" value="1"/>
</dbReference>
<dbReference type="Gene3D" id="2.60.40.150">
    <property type="entry name" value="C2 domain"/>
    <property type="match status" value="1"/>
</dbReference>
<keyword evidence="10" id="KW-0472">Membrane</keyword>
<evidence type="ECO:0000259" key="12">
    <source>
        <dbReference type="SMART" id="SM00490"/>
    </source>
</evidence>
<feature type="domain" description="SEC63" evidence="13">
    <location>
        <begin position="274"/>
        <end position="619"/>
    </location>
</feature>
<keyword evidence="6" id="KW-0347">Helicase</keyword>
<evidence type="ECO:0000256" key="7">
    <source>
        <dbReference type="ARBA" id="ARBA00022824"/>
    </source>
</evidence>
<dbReference type="SUPFAM" id="SSF46785">
    <property type="entry name" value="Winged helix' DNA-binding domain"/>
    <property type="match status" value="1"/>
</dbReference>
<dbReference type="Gene3D" id="1.10.3380.10">
    <property type="entry name" value="Sec63 N-terminal domain-like domain"/>
    <property type="match status" value="1"/>
</dbReference>
<evidence type="ECO:0000256" key="6">
    <source>
        <dbReference type="ARBA" id="ARBA00022806"/>
    </source>
</evidence>
<keyword evidence="7" id="KW-0256">Endoplasmic reticulum</keyword>
<dbReference type="GO" id="GO:0005524">
    <property type="term" value="F:ATP binding"/>
    <property type="evidence" value="ECO:0007669"/>
    <property type="project" value="UniProtKB-KW"/>
</dbReference>
<dbReference type="SUPFAM" id="SSF52540">
    <property type="entry name" value="P-loop containing nucleoside triphosphate hydrolases"/>
    <property type="match status" value="1"/>
</dbReference>
<dbReference type="AlphaFoldDB" id="A0ABD1D449"/>
<comment type="caution">
    <text evidence="14">The sequence shown here is derived from an EMBL/GenBank/DDBJ whole genome shotgun (WGS) entry which is preliminary data.</text>
</comment>
<dbReference type="Gene3D" id="3.40.50.300">
    <property type="entry name" value="P-loop containing nucleotide triphosphate hydrolases"/>
    <property type="match status" value="1"/>
</dbReference>
<sequence>MGLYNFKPSVRPVPLSVHIQGFPGKHYCPRMATMNRPAFQAIRQYSPCTPALIFVASRKQTRITALDLIAFLAGEDNPKQFLHIPEQEMDQILMNIKDNNLKLTLAFGIGIHHAGLQERDRKTAEELFLHRKIQVLIATATLAWGVNLPAHLVIIKGTEFLRRQAEALRRHAHYGQAPVSIRSRWSRALLEVLPDHVNAEIVAGTVQTKQGVLDYLTWTYFFRRLLRNPAYYELEDIEQTQVNHFLSTLVQRTLDTLVRAGCVEIADDERGLLPTSMGRISSYYYMSHQSMRLYADTLRHDMSFVEVLRAMVEAWEFEQHPVRHHEDVYNTELAKLCPIKIDLLTVDNPHTKVFLLMQAHMSRLPLPNSDYGTDTKSVMDQSIRIIQAMIDITAERGWLATTLRTQQLMQCIIQARWIDDPVVLTLPHVEPHNAHVFNHVKLDFPILTLPALKEKCNRKYENLAGPLRQEFEEPEIEQIYKVLCARPSINVQLSIRGPHGDDANADRPVAQPQHRETWLELYAGQEYVLNVQLIRLGSLESLSIHCPKYSKGKDEGWFLTLGHQAEGELLAMKRCVYRSNKSTHQLCFYAPPQLGRRIYTVYLMSDGYIGLDQQYDINLEVVEPPRQEEQPSQPVDGYADYYAFAKDKL</sequence>
<dbReference type="GO" id="GO:0005783">
    <property type="term" value="C:endoplasmic reticulum"/>
    <property type="evidence" value="ECO:0007669"/>
    <property type="project" value="UniProtKB-SubCell"/>
</dbReference>
<evidence type="ECO:0000259" key="13">
    <source>
        <dbReference type="SMART" id="SM00973"/>
    </source>
</evidence>
<evidence type="ECO:0008006" key="16">
    <source>
        <dbReference type="Google" id="ProtNLM"/>
    </source>
</evidence>
<dbReference type="FunFam" id="1.10.10.10:FF:000012">
    <property type="entry name" value="U5 small nuclear ribonucleoprotein helicase"/>
    <property type="match status" value="1"/>
</dbReference>
<evidence type="ECO:0000256" key="4">
    <source>
        <dbReference type="ARBA" id="ARBA00022741"/>
    </source>
</evidence>
<dbReference type="Pfam" id="PF02889">
    <property type="entry name" value="Sec63"/>
    <property type="match status" value="1"/>
</dbReference>
<dbReference type="SMART" id="SM00490">
    <property type="entry name" value="HELICc"/>
    <property type="match status" value="1"/>
</dbReference>
<dbReference type="Proteomes" id="UP001562425">
    <property type="component" value="Unassembled WGS sequence"/>
</dbReference>
<dbReference type="EMBL" id="JBEHCU010007626">
    <property type="protein sequence ID" value="KAL1394374.1"/>
    <property type="molecule type" value="Genomic_DNA"/>
</dbReference>
<proteinExistence type="predicted"/>
<name>A0ABD1D449_CULPP</name>
<organism evidence="14 15">
    <name type="scientific">Culex pipiens pipiens</name>
    <name type="common">Northern house mosquito</name>
    <dbReference type="NCBI Taxonomy" id="38569"/>
    <lineage>
        <taxon>Eukaryota</taxon>
        <taxon>Metazoa</taxon>
        <taxon>Ecdysozoa</taxon>
        <taxon>Arthropoda</taxon>
        <taxon>Hexapoda</taxon>
        <taxon>Insecta</taxon>
        <taxon>Pterygota</taxon>
        <taxon>Neoptera</taxon>
        <taxon>Endopterygota</taxon>
        <taxon>Diptera</taxon>
        <taxon>Nematocera</taxon>
        <taxon>Culicoidea</taxon>
        <taxon>Culicidae</taxon>
        <taxon>Culicinae</taxon>
        <taxon>Culicini</taxon>
        <taxon>Culex</taxon>
        <taxon>Culex</taxon>
    </lineage>
</organism>
<dbReference type="SUPFAM" id="SSF158702">
    <property type="entry name" value="Sec63 N-terminal domain-like"/>
    <property type="match status" value="1"/>
</dbReference>
<evidence type="ECO:0000313" key="15">
    <source>
        <dbReference type="Proteomes" id="UP001562425"/>
    </source>
</evidence>
<dbReference type="InterPro" id="IPR036390">
    <property type="entry name" value="WH_DNA-bd_sf"/>
</dbReference>
<comment type="subcellular location">
    <subcellularLocation>
        <location evidence="2">Endoplasmic reticulum</location>
    </subcellularLocation>
    <subcellularLocation>
        <location evidence="1">Membrane</location>
        <topology evidence="1">Multi-pass membrane protein</topology>
    </subcellularLocation>
</comment>
<dbReference type="GO" id="GO:0016020">
    <property type="term" value="C:membrane"/>
    <property type="evidence" value="ECO:0007669"/>
    <property type="project" value="UniProtKB-SubCell"/>
</dbReference>
<dbReference type="InterPro" id="IPR035892">
    <property type="entry name" value="C2_domain_sf"/>
</dbReference>
<feature type="domain" description="Helicase C-terminal" evidence="12">
    <location>
        <begin position="90"/>
        <end position="171"/>
    </location>
</feature>
<evidence type="ECO:0000256" key="2">
    <source>
        <dbReference type="ARBA" id="ARBA00004240"/>
    </source>
</evidence>
<keyword evidence="9" id="KW-1133">Transmembrane helix</keyword>